<dbReference type="SUPFAM" id="SSF53756">
    <property type="entry name" value="UDP-Glycosyltransferase/glycogen phosphorylase"/>
    <property type="match status" value="1"/>
</dbReference>
<dbReference type="Gene3D" id="3.40.50.12580">
    <property type="match status" value="1"/>
</dbReference>
<accession>A0A0A2EXA5</accession>
<gene>
    <name evidence="1" type="ORF">HR15_11930</name>
</gene>
<comment type="caution">
    <text evidence="1">The sequence shown here is derived from an EMBL/GenBank/DDBJ whole genome shotgun (WGS) entry which is preliminary data.</text>
</comment>
<dbReference type="Proteomes" id="UP000030146">
    <property type="component" value="Unassembled WGS sequence"/>
</dbReference>
<organism evidence="1 2">
    <name type="scientific">Porphyromonas gulae</name>
    <dbReference type="NCBI Taxonomy" id="111105"/>
    <lineage>
        <taxon>Bacteria</taxon>
        <taxon>Pseudomonadati</taxon>
        <taxon>Bacteroidota</taxon>
        <taxon>Bacteroidia</taxon>
        <taxon>Bacteroidales</taxon>
        <taxon>Porphyromonadaceae</taxon>
        <taxon>Porphyromonas</taxon>
    </lineage>
</organism>
<sequence>MSLLRRFTSRLYALVPKRMQYVITEGKRHLRRLTVEPRLIREAQQRNDELKKKLCDKETINVVFLAVYDSMWKYDALFAAMLRHPRIRPVLIVCPANNLPAGERGELQQKTLAHFQAKGFDPQPACRDNGEVRDIRAEFAPDYIFYTTPYDIQLPPPLRQRAFPDILTCYSLYGYPLEEYPDWYDLLFHNLLGYYFLVSEEDLRIYSRLSRVKGRNGVVSGAPLFDAFSSEMRDRTEKNNEELPLVIIAPHHSIEPWGYSLSNFLDYADTFLRLARKYEGRLRFAFKPHPILKTKLYALDSWGRERTDRYYREWTDMPHAELAEGTYVDLFCRSSALVHDCSAFTVEYQIVGRPSLFMRKNGRLPHGLNRAAQEAFALHDMADSAEDIDSFLQKIAERRPDPVADRRRAFIRDYLLPPRGATASEVIIDTLLTSRP</sequence>
<dbReference type="EMBL" id="JRAK01000163">
    <property type="protein sequence ID" value="KGN83568.1"/>
    <property type="molecule type" value="Genomic_DNA"/>
</dbReference>
<dbReference type="RefSeq" id="WP_039426941.1">
    <property type="nucleotide sequence ID" value="NZ_JRAK01000163.1"/>
</dbReference>
<evidence type="ECO:0008006" key="3">
    <source>
        <dbReference type="Google" id="ProtNLM"/>
    </source>
</evidence>
<reference evidence="1 2" key="1">
    <citation type="submission" date="2014-08" db="EMBL/GenBank/DDBJ databases">
        <title>Porphyromonas gulae strain:COT-052_OH3439 Genome sequencing.</title>
        <authorList>
            <person name="Wallis C."/>
            <person name="Deusch O."/>
            <person name="O'Flynn C."/>
            <person name="Davis I."/>
            <person name="Jospin G."/>
            <person name="Darling A.E."/>
            <person name="Coil D.A."/>
            <person name="Alexiev A."/>
            <person name="Horsfall A."/>
            <person name="Kirkwood N."/>
            <person name="Harris S."/>
            <person name="Eisen J.A."/>
        </authorList>
    </citation>
    <scope>NUCLEOTIDE SEQUENCE [LARGE SCALE GENOMIC DNA]</scope>
    <source>
        <strain evidence="2">COT-052 OH3439</strain>
    </source>
</reference>
<dbReference type="InterPro" id="IPR043148">
    <property type="entry name" value="TagF_C"/>
</dbReference>
<proteinExistence type="predicted"/>
<evidence type="ECO:0000313" key="1">
    <source>
        <dbReference type="EMBL" id="KGN83568.1"/>
    </source>
</evidence>
<evidence type="ECO:0000313" key="2">
    <source>
        <dbReference type="Proteomes" id="UP000030146"/>
    </source>
</evidence>
<keyword evidence="2" id="KW-1185">Reference proteome</keyword>
<dbReference type="AlphaFoldDB" id="A0A0A2EXA5"/>
<name>A0A0A2EXA5_9PORP</name>
<protein>
    <recommendedName>
        <fullName evidence="3">CDP-glycerol:glycerophosphate glycerophosphotransferase</fullName>
    </recommendedName>
</protein>